<feature type="non-terminal residue" evidence="1">
    <location>
        <position position="1"/>
    </location>
</feature>
<dbReference type="Proteomes" id="UP000671119">
    <property type="component" value="Unassembled WGS sequence"/>
</dbReference>
<reference evidence="1 2" key="1">
    <citation type="submission" date="2021-03" db="EMBL/GenBank/DDBJ databases">
        <title>Whole Genome Sequencing of Mycobacterium tuberculosis clinical isolates from Arunachal Pradesh, India.</title>
        <authorList>
            <person name="Singh S."/>
            <person name="Mudliar S.R."/>
            <person name="Kulsum U."/>
            <person name="Rufai S.B."/>
            <person name="Singh P.K."/>
            <person name="Umpo M."/>
            <person name="Nyori M."/>
        </authorList>
    </citation>
    <scope>NUCLEOTIDE SEQUENCE [LARGE SCALE GENOMIC DNA]</scope>
    <source>
        <strain evidence="1 2">OMICS/BPL/0142/20/SP</strain>
    </source>
</reference>
<evidence type="ECO:0000313" key="2">
    <source>
        <dbReference type="Proteomes" id="UP000671119"/>
    </source>
</evidence>
<gene>
    <name evidence="1" type="ORF">J8J21_22835</name>
</gene>
<evidence type="ECO:0000313" key="1">
    <source>
        <dbReference type="EMBL" id="MBP0685885.1"/>
    </source>
</evidence>
<evidence type="ECO:0008006" key="3">
    <source>
        <dbReference type="Google" id="ProtNLM"/>
    </source>
</evidence>
<accession>A0ABD4Q6Z7</accession>
<dbReference type="AlphaFoldDB" id="A0ABD4Q6Z7"/>
<comment type="caution">
    <text evidence="1">The sequence shown here is derived from an EMBL/GenBank/DDBJ whole genome shotgun (WGS) entry which is preliminary data.</text>
</comment>
<organism evidence="1 2">
    <name type="scientific">Mycobacterium tuberculosis</name>
    <dbReference type="NCBI Taxonomy" id="1773"/>
    <lineage>
        <taxon>Bacteria</taxon>
        <taxon>Bacillati</taxon>
        <taxon>Actinomycetota</taxon>
        <taxon>Actinomycetes</taxon>
        <taxon>Mycobacteriales</taxon>
        <taxon>Mycobacteriaceae</taxon>
        <taxon>Mycobacterium</taxon>
        <taxon>Mycobacterium tuberculosis complex</taxon>
    </lineage>
</organism>
<proteinExistence type="predicted"/>
<name>A0ABD4Q6Z7_MYCTX</name>
<feature type="non-terminal residue" evidence="1">
    <location>
        <position position="78"/>
    </location>
</feature>
<sequence>DLESATAEHRLRLSSGMDALIEELRESHPAPAAALATRALRIHCVGARWEVEAKAAAMVANSEEQRGHEVSCTDWALA</sequence>
<protein>
    <recommendedName>
        <fullName evidence="3">DUF222 domain-containing protein</fullName>
    </recommendedName>
</protein>
<dbReference type="EMBL" id="JAGIZI010000691">
    <property type="protein sequence ID" value="MBP0685885.1"/>
    <property type="molecule type" value="Genomic_DNA"/>
</dbReference>